<organism evidence="1 2">
    <name type="scientific">Trinickia symbiotica</name>
    <dbReference type="NCBI Taxonomy" id="863227"/>
    <lineage>
        <taxon>Bacteria</taxon>
        <taxon>Pseudomonadati</taxon>
        <taxon>Pseudomonadota</taxon>
        <taxon>Betaproteobacteria</taxon>
        <taxon>Burkholderiales</taxon>
        <taxon>Burkholderiaceae</taxon>
        <taxon>Trinickia</taxon>
    </lineage>
</organism>
<proteinExistence type="predicted"/>
<comment type="caution">
    <text evidence="1">The sequence shown here is derived from an EMBL/GenBank/DDBJ whole genome shotgun (WGS) entry which is preliminary data.</text>
</comment>
<reference evidence="1 2" key="1">
    <citation type="submission" date="2018-03" db="EMBL/GenBank/DDBJ databases">
        <title>Whole genome analyses suggest that Burkholderia sensu lato contains two further novel genera in the rhizoxinica-symbiotica group Mycetohabitans gen. nov., and Trinickia gen. nov.: implications for the evolution of diazotrophy and nodulation in the Burkholderiaceae.</title>
        <authorList>
            <person name="Estrada De Los Santos P."/>
            <person name="Palmer M."/>
            <person name="Chavez-Ramirez B."/>
            <person name="Steenkamp E.T."/>
            <person name="Hirsch A.M."/>
            <person name="Manyaka P."/>
            <person name="Maluk M."/>
            <person name="Lafos M."/>
            <person name="Crook M."/>
            <person name="Gross E."/>
            <person name="Simon M.F."/>
            <person name="Bueno Dos Reis Junior F."/>
            <person name="Poole P.S."/>
            <person name="Venter S.N."/>
            <person name="James E.K."/>
        </authorList>
    </citation>
    <scope>NUCLEOTIDE SEQUENCE [LARGE SCALE GENOMIC DNA]</scope>
    <source>
        <strain evidence="1 2">JPY-366</strain>
    </source>
</reference>
<dbReference type="EMBL" id="PYUC01000005">
    <property type="protein sequence ID" value="PTB20455.1"/>
    <property type="molecule type" value="Genomic_DNA"/>
</dbReference>
<accession>A0A2T3XVD6</accession>
<dbReference type="RefSeq" id="WP_107150782.1">
    <property type="nucleotide sequence ID" value="NZ_PYUC01000005.1"/>
</dbReference>
<sequence length="292" mass="30479">MASIAMLNAYIRPCGIDFIQQCDSNYFYSTNISTGISTGTWFGVRFNDGTNSTTQDNDVNEEYFSGLTISGGGSGSTSYGLDINYAFDILVDGYRESSSGGTWSQLAIGGPASIASYKITNLTAPLITQYAAPAPTVTAGSAAGSSPPAPTINGNTPAGMITFGTDTSPTSGTQVNATFPTPLPATPKSVVLTPNNGSTYGLNLVPGSISSTGFVLFAINAPAASQSSTAYAINYASFPDGHPGICPDGKPLSHIAIPHICQTIWKRRRDIVASLDYEAGTVMLWPQYRFTG</sequence>
<dbReference type="AlphaFoldDB" id="A0A2T3XVD6"/>
<gene>
    <name evidence="1" type="ORF">C9I57_11325</name>
</gene>
<evidence type="ECO:0000313" key="2">
    <source>
        <dbReference type="Proteomes" id="UP000240638"/>
    </source>
</evidence>
<name>A0A2T3XVD6_9BURK</name>
<protein>
    <submittedName>
        <fullName evidence="1">Uncharacterized protein</fullName>
    </submittedName>
</protein>
<dbReference type="Proteomes" id="UP000240638">
    <property type="component" value="Unassembled WGS sequence"/>
</dbReference>
<evidence type="ECO:0000313" key="1">
    <source>
        <dbReference type="EMBL" id="PTB20455.1"/>
    </source>
</evidence>